<proteinExistence type="predicted"/>
<keyword evidence="3" id="KW-1185">Reference proteome</keyword>
<evidence type="ECO:0000313" key="2">
    <source>
        <dbReference type="EMBL" id="GIH18827.1"/>
    </source>
</evidence>
<evidence type="ECO:0000259" key="1">
    <source>
        <dbReference type="Pfam" id="PF08241"/>
    </source>
</evidence>
<dbReference type="SUPFAM" id="SSF53335">
    <property type="entry name" value="S-adenosyl-L-methionine-dependent methyltransferases"/>
    <property type="match status" value="1"/>
</dbReference>
<dbReference type="PANTHER" id="PTHR43591">
    <property type="entry name" value="METHYLTRANSFERASE"/>
    <property type="match status" value="1"/>
</dbReference>
<dbReference type="RefSeq" id="WP_203922325.1">
    <property type="nucleotide sequence ID" value="NZ_BONZ01000073.1"/>
</dbReference>
<reference evidence="2" key="1">
    <citation type="submission" date="2021-01" db="EMBL/GenBank/DDBJ databases">
        <title>Whole genome shotgun sequence of Rugosimonospora africana NBRC 104875.</title>
        <authorList>
            <person name="Komaki H."/>
            <person name="Tamura T."/>
        </authorList>
    </citation>
    <scope>NUCLEOTIDE SEQUENCE</scope>
    <source>
        <strain evidence="2">NBRC 104875</strain>
    </source>
</reference>
<dbReference type="InterPro" id="IPR013216">
    <property type="entry name" value="Methyltransf_11"/>
</dbReference>
<organism evidence="2 3">
    <name type="scientific">Rugosimonospora africana</name>
    <dbReference type="NCBI Taxonomy" id="556532"/>
    <lineage>
        <taxon>Bacteria</taxon>
        <taxon>Bacillati</taxon>
        <taxon>Actinomycetota</taxon>
        <taxon>Actinomycetes</taxon>
        <taxon>Micromonosporales</taxon>
        <taxon>Micromonosporaceae</taxon>
        <taxon>Rugosimonospora</taxon>
    </lineage>
</organism>
<evidence type="ECO:0000313" key="3">
    <source>
        <dbReference type="Proteomes" id="UP000642748"/>
    </source>
</evidence>
<feature type="domain" description="Methyltransferase type 11" evidence="1">
    <location>
        <begin position="91"/>
        <end position="161"/>
    </location>
</feature>
<keyword evidence="2" id="KW-0808">Transferase</keyword>
<name>A0A8J3QZC3_9ACTN</name>
<sequence length="297" mass="30919">MDETLLPAAGYPFSNEHDRSPDHHDALADLFDDATSRCVSALLPVLSGLRIAEVAAGGGSMAHRFADAVAGGGPAGDGLAEDGLVDGGLAEGGLVVATDVNPALIREHPRVLPRAHDITVGPVPDGPFDLVHARALCNWLIDPRAAVANMILSLIPGGWVLTEDMVPVGVDTFVIEAPTADDAALLRRFEAAYLGALAERGNEQVWPSRAEAVFRGLGLREVRTSVYQTPWPGGGPGCRMLSAASAQVRAPMMRAGLTAAELERADRLLHDPAVVVAGHALHSTSGQLAGPARGRQG</sequence>
<dbReference type="GO" id="GO:0008757">
    <property type="term" value="F:S-adenosylmethionine-dependent methyltransferase activity"/>
    <property type="evidence" value="ECO:0007669"/>
    <property type="project" value="InterPro"/>
</dbReference>
<dbReference type="Gene3D" id="3.40.50.150">
    <property type="entry name" value="Vaccinia Virus protein VP39"/>
    <property type="match status" value="1"/>
</dbReference>
<keyword evidence="2" id="KW-0489">Methyltransferase</keyword>
<dbReference type="Pfam" id="PF08241">
    <property type="entry name" value="Methyltransf_11"/>
    <property type="match status" value="1"/>
</dbReference>
<dbReference type="GO" id="GO:0032259">
    <property type="term" value="P:methylation"/>
    <property type="evidence" value="ECO:0007669"/>
    <property type="project" value="UniProtKB-KW"/>
</dbReference>
<dbReference type="PANTHER" id="PTHR43591:SF24">
    <property type="entry name" value="2-METHOXY-6-POLYPRENYL-1,4-BENZOQUINOL METHYLASE, MITOCHONDRIAL"/>
    <property type="match status" value="1"/>
</dbReference>
<dbReference type="Proteomes" id="UP000642748">
    <property type="component" value="Unassembled WGS sequence"/>
</dbReference>
<accession>A0A8J3QZC3</accession>
<dbReference type="InterPro" id="IPR029063">
    <property type="entry name" value="SAM-dependent_MTases_sf"/>
</dbReference>
<gene>
    <name evidence="2" type="ORF">Raf01_69990</name>
</gene>
<comment type="caution">
    <text evidence="2">The sequence shown here is derived from an EMBL/GenBank/DDBJ whole genome shotgun (WGS) entry which is preliminary data.</text>
</comment>
<dbReference type="AlphaFoldDB" id="A0A8J3QZC3"/>
<protein>
    <submittedName>
        <fullName evidence="2">Methyltransferase</fullName>
    </submittedName>
</protein>
<dbReference type="EMBL" id="BONZ01000073">
    <property type="protein sequence ID" value="GIH18827.1"/>
    <property type="molecule type" value="Genomic_DNA"/>
</dbReference>